<evidence type="ECO:0000313" key="3">
    <source>
        <dbReference type="EMBL" id="MED5018901.1"/>
    </source>
</evidence>
<reference evidence="3 4" key="1">
    <citation type="submission" date="2023-03" db="EMBL/GenBank/DDBJ databases">
        <title>Bacillus Genome Sequencing.</title>
        <authorList>
            <person name="Dunlap C."/>
        </authorList>
    </citation>
    <scope>NUCLEOTIDE SEQUENCE [LARGE SCALE GENOMIC DNA]</scope>
    <source>
        <strain evidence="3 4">NRS-52</strain>
    </source>
</reference>
<evidence type="ECO:0000313" key="4">
    <source>
        <dbReference type="Proteomes" id="UP001343257"/>
    </source>
</evidence>
<keyword evidence="4" id="KW-1185">Reference proteome</keyword>
<feature type="chain" id="PRO_5045962247" description="DUF3592 domain-containing protein" evidence="2">
    <location>
        <begin position="22"/>
        <end position="145"/>
    </location>
</feature>
<organism evidence="3 4">
    <name type="scientific">Paenibacillus chibensis</name>
    <dbReference type="NCBI Taxonomy" id="59846"/>
    <lineage>
        <taxon>Bacteria</taxon>
        <taxon>Bacillati</taxon>
        <taxon>Bacillota</taxon>
        <taxon>Bacilli</taxon>
        <taxon>Bacillales</taxon>
        <taxon>Paenibacillaceae</taxon>
        <taxon>Paenibacillus</taxon>
    </lineage>
</organism>
<name>A0ABU6PVI8_9BACL</name>
<keyword evidence="1" id="KW-1133">Transmembrane helix</keyword>
<sequence>MKKLAAVMLILFGLMNGAASASWAYPFVVYDGGIYAVTTETLSRDLIGKPIGKVTRYSDQEGTYHGNFSNQYPKGTVYYEITGIGTERQIAVQADEKTYVRAVYQGPYAGGEEKSHTWWMYAAGAVVLAFAAVFVYYRRRNTHSV</sequence>
<accession>A0ABU6PVI8</accession>
<dbReference type="Proteomes" id="UP001343257">
    <property type="component" value="Unassembled WGS sequence"/>
</dbReference>
<dbReference type="EMBL" id="JARTLD010000040">
    <property type="protein sequence ID" value="MED5018901.1"/>
    <property type="molecule type" value="Genomic_DNA"/>
</dbReference>
<keyword evidence="2" id="KW-0732">Signal</keyword>
<feature type="transmembrane region" description="Helical" evidence="1">
    <location>
        <begin position="118"/>
        <end position="137"/>
    </location>
</feature>
<gene>
    <name evidence="3" type="ORF">P9847_16445</name>
</gene>
<evidence type="ECO:0008006" key="5">
    <source>
        <dbReference type="Google" id="ProtNLM"/>
    </source>
</evidence>
<comment type="caution">
    <text evidence="3">The sequence shown here is derived from an EMBL/GenBank/DDBJ whole genome shotgun (WGS) entry which is preliminary data.</text>
</comment>
<feature type="signal peptide" evidence="2">
    <location>
        <begin position="1"/>
        <end position="21"/>
    </location>
</feature>
<evidence type="ECO:0000256" key="2">
    <source>
        <dbReference type="SAM" id="SignalP"/>
    </source>
</evidence>
<dbReference type="RefSeq" id="WP_328279514.1">
    <property type="nucleotide sequence ID" value="NZ_JARTLD010000040.1"/>
</dbReference>
<keyword evidence="1" id="KW-0812">Transmembrane</keyword>
<protein>
    <recommendedName>
        <fullName evidence="5">DUF3592 domain-containing protein</fullName>
    </recommendedName>
</protein>
<keyword evidence="1" id="KW-0472">Membrane</keyword>
<proteinExistence type="predicted"/>
<evidence type="ECO:0000256" key="1">
    <source>
        <dbReference type="SAM" id="Phobius"/>
    </source>
</evidence>